<dbReference type="Proteomes" id="UP001642900">
    <property type="component" value="Unassembled WGS sequence"/>
</dbReference>
<evidence type="ECO:0000313" key="5">
    <source>
        <dbReference type="EMBL" id="NGO51422.1"/>
    </source>
</evidence>
<feature type="domain" description="Ku" evidence="4">
    <location>
        <begin position="55"/>
        <end position="183"/>
    </location>
</feature>
<evidence type="ECO:0000256" key="1">
    <source>
        <dbReference type="ARBA" id="ARBA00023125"/>
    </source>
</evidence>
<accession>A0A6G4W9H6</accession>
<organism evidence="5 6">
    <name type="scientific">Allomesorhizobium camelthorni</name>
    <dbReference type="NCBI Taxonomy" id="475069"/>
    <lineage>
        <taxon>Bacteria</taxon>
        <taxon>Pseudomonadati</taxon>
        <taxon>Pseudomonadota</taxon>
        <taxon>Alphaproteobacteria</taxon>
        <taxon>Hyphomicrobiales</taxon>
        <taxon>Phyllobacteriaceae</taxon>
        <taxon>Allomesorhizobium</taxon>
    </lineage>
</organism>
<protein>
    <recommendedName>
        <fullName evidence="2">Non-homologous end joining protein Ku</fullName>
    </recommendedName>
</protein>
<name>A0A6G4W9H6_9HYPH</name>
<evidence type="ECO:0000256" key="2">
    <source>
        <dbReference type="HAMAP-Rule" id="MF_01875"/>
    </source>
</evidence>
<comment type="subunit">
    <text evidence="2">Homodimer. Interacts with LigD.</text>
</comment>
<dbReference type="EMBL" id="JAAKZF010000009">
    <property type="protein sequence ID" value="NGO51422.1"/>
    <property type="molecule type" value="Genomic_DNA"/>
</dbReference>
<proteinExistence type="inferred from homology"/>
<dbReference type="CDD" id="cd00789">
    <property type="entry name" value="KU_like"/>
    <property type="match status" value="1"/>
</dbReference>
<evidence type="ECO:0000313" key="6">
    <source>
        <dbReference type="Proteomes" id="UP001642900"/>
    </source>
</evidence>
<sequence>MVARAVWKGFLKLGTVTCGVKLTGATSEAEKVHFRTLNRKSRLPVKARYVDEETGKPVEREDQVKGYELDNGDFVLIEPEEIKSLKVTSEHTLDIEGFVDKASVQSLYLEKPYYLYPADRASTEAFAVVREAMKRKKRVGTASIVLYQRERPVVIEPLGDGMIMTTLRNHNEVVVADTVFDDIGDRKVDPDMAEIASLIIEKKVTAFDPSKFEDRYENALIELINAKRAGKKLPKAAPAPKENVINLADVLRKSLEKEGVKAPARKPAARAEPKRKSA</sequence>
<reference evidence="5 6" key="1">
    <citation type="submission" date="2020-02" db="EMBL/GenBank/DDBJ databases">
        <title>Genome sequence of strain CCNWXJ40-4.</title>
        <authorList>
            <person name="Gao J."/>
            <person name="Sun J."/>
        </authorList>
    </citation>
    <scope>NUCLEOTIDE SEQUENCE [LARGE SCALE GENOMIC DNA]</scope>
    <source>
        <strain evidence="5 6">CCNWXJ 40-4</strain>
    </source>
</reference>
<evidence type="ECO:0000256" key="3">
    <source>
        <dbReference type="SAM" id="MobiDB-lite"/>
    </source>
</evidence>
<dbReference type="PIRSF" id="PIRSF006493">
    <property type="entry name" value="Prok_Ku"/>
    <property type="match status" value="1"/>
</dbReference>
<dbReference type="SMART" id="SM00559">
    <property type="entry name" value="Ku78"/>
    <property type="match status" value="1"/>
</dbReference>
<feature type="compositionally biased region" description="Basic and acidic residues" evidence="3">
    <location>
        <begin position="269"/>
        <end position="278"/>
    </location>
</feature>
<dbReference type="NCBIfam" id="TIGR02772">
    <property type="entry name" value="Ku_bact"/>
    <property type="match status" value="1"/>
</dbReference>
<dbReference type="Gene3D" id="2.40.290.10">
    <property type="match status" value="1"/>
</dbReference>
<dbReference type="HAMAP" id="MF_01875">
    <property type="entry name" value="Prokaryotic_Ku"/>
    <property type="match status" value="1"/>
</dbReference>
<comment type="caution">
    <text evidence="5">The sequence shown here is derived from an EMBL/GenBank/DDBJ whole genome shotgun (WGS) entry which is preliminary data.</text>
</comment>
<comment type="similarity">
    <text evidence="2">Belongs to the prokaryotic Ku family.</text>
</comment>
<dbReference type="Pfam" id="PF02735">
    <property type="entry name" value="Ku"/>
    <property type="match status" value="1"/>
</dbReference>
<dbReference type="AlphaFoldDB" id="A0A6G4W9H6"/>
<keyword evidence="6" id="KW-1185">Reference proteome</keyword>
<keyword evidence="1 2" id="KW-0238">DNA-binding</keyword>
<dbReference type="RefSeq" id="WP_165026759.1">
    <property type="nucleotide sequence ID" value="NZ_JAAKZF010000009.1"/>
</dbReference>
<dbReference type="GO" id="GO:0003690">
    <property type="term" value="F:double-stranded DNA binding"/>
    <property type="evidence" value="ECO:0007669"/>
    <property type="project" value="UniProtKB-UniRule"/>
</dbReference>
<dbReference type="InterPro" id="IPR016194">
    <property type="entry name" value="SPOC-like_C_dom_sf"/>
</dbReference>
<dbReference type="InterPro" id="IPR009187">
    <property type="entry name" value="Prok_Ku"/>
</dbReference>
<dbReference type="InterPro" id="IPR006164">
    <property type="entry name" value="DNA_bd_Ku70/Ku80"/>
</dbReference>
<dbReference type="PANTHER" id="PTHR41251:SF1">
    <property type="entry name" value="NON-HOMOLOGOUS END JOINING PROTEIN KU"/>
    <property type="match status" value="1"/>
</dbReference>
<dbReference type="GO" id="GO:0006310">
    <property type="term" value="P:DNA recombination"/>
    <property type="evidence" value="ECO:0007669"/>
    <property type="project" value="UniProtKB-KW"/>
</dbReference>
<keyword evidence="2" id="KW-0233">DNA recombination</keyword>
<dbReference type="PANTHER" id="PTHR41251">
    <property type="entry name" value="NON-HOMOLOGOUS END JOINING PROTEIN KU"/>
    <property type="match status" value="1"/>
</dbReference>
<gene>
    <name evidence="2" type="primary">ku</name>
    <name evidence="5" type="ORF">G6N73_09555</name>
</gene>
<keyword evidence="2" id="KW-0234">DNA repair</keyword>
<dbReference type="SUPFAM" id="SSF100939">
    <property type="entry name" value="SPOC domain-like"/>
    <property type="match status" value="1"/>
</dbReference>
<feature type="region of interest" description="Disordered" evidence="3">
    <location>
        <begin position="256"/>
        <end position="278"/>
    </location>
</feature>
<comment type="function">
    <text evidence="2">With LigD forms a non-homologous end joining (NHEJ) DNA repair enzyme, which repairs dsDNA breaks with reduced fidelity. Binds linear dsDNA with 5'- and 3'- overhangs but not closed circular dsDNA nor ssDNA. Recruits and stimulates the ligase activity of LigD.</text>
</comment>
<dbReference type="GO" id="GO:0006303">
    <property type="term" value="P:double-strand break repair via nonhomologous end joining"/>
    <property type="evidence" value="ECO:0007669"/>
    <property type="project" value="UniProtKB-UniRule"/>
</dbReference>
<evidence type="ECO:0000259" key="4">
    <source>
        <dbReference type="SMART" id="SM00559"/>
    </source>
</evidence>
<keyword evidence="2" id="KW-0227">DNA damage</keyword>